<keyword evidence="2" id="KW-1185">Reference proteome</keyword>
<name>A0ACD5XJ87_AVESA</name>
<dbReference type="Proteomes" id="UP001732700">
    <property type="component" value="Chromosome 5A"/>
</dbReference>
<reference evidence="1" key="2">
    <citation type="submission" date="2025-09" db="UniProtKB">
        <authorList>
            <consortium name="EnsemblPlants"/>
        </authorList>
    </citation>
    <scope>IDENTIFICATION</scope>
</reference>
<organism evidence="1 2">
    <name type="scientific">Avena sativa</name>
    <name type="common">Oat</name>
    <dbReference type="NCBI Taxonomy" id="4498"/>
    <lineage>
        <taxon>Eukaryota</taxon>
        <taxon>Viridiplantae</taxon>
        <taxon>Streptophyta</taxon>
        <taxon>Embryophyta</taxon>
        <taxon>Tracheophyta</taxon>
        <taxon>Spermatophyta</taxon>
        <taxon>Magnoliopsida</taxon>
        <taxon>Liliopsida</taxon>
        <taxon>Poales</taxon>
        <taxon>Poaceae</taxon>
        <taxon>BOP clade</taxon>
        <taxon>Pooideae</taxon>
        <taxon>Poodae</taxon>
        <taxon>Poeae</taxon>
        <taxon>Poeae Chloroplast Group 1 (Aveneae type)</taxon>
        <taxon>Aveninae</taxon>
        <taxon>Avena</taxon>
    </lineage>
</organism>
<proteinExistence type="predicted"/>
<sequence>MAGRTTLVKVVLTSIAIYITVLDVSMEVLMKIDSLRRAFFWVTCDKVVKGKCKVNWETVYKSKKFGGLGILNLNKFAFALRMRWILHEWDEDAKPCVGLGNPCTPHDRELFAASTKVTVGNGKKVLFWDASWLQGMRPKDIAPLIFNISKNKKCSVSKAKDNDNWVAQINTQRGLTTKPHSPILRALGKTPPHSSRSTHYGQDHLEIYQQ</sequence>
<dbReference type="EnsemblPlants" id="AVESA.00010b.r2.5AG0801480.1">
    <property type="protein sequence ID" value="AVESA.00010b.r2.5AG0801480.1.CDS.1"/>
    <property type="gene ID" value="AVESA.00010b.r2.5AG0801480"/>
</dbReference>
<accession>A0ACD5XJ87</accession>
<protein>
    <submittedName>
        <fullName evidence="1">Uncharacterized protein</fullName>
    </submittedName>
</protein>
<evidence type="ECO:0000313" key="1">
    <source>
        <dbReference type="EnsemblPlants" id="AVESA.00010b.r2.5AG0801480.1.CDS.1"/>
    </source>
</evidence>
<reference evidence="1" key="1">
    <citation type="submission" date="2021-05" db="EMBL/GenBank/DDBJ databases">
        <authorList>
            <person name="Scholz U."/>
            <person name="Mascher M."/>
            <person name="Fiebig A."/>
        </authorList>
    </citation>
    <scope>NUCLEOTIDE SEQUENCE [LARGE SCALE GENOMIC DNA]</scope>
</reference>
<evidence type="ECO:0000313" key="2">
    <source>
        <dbReference type="Proteomes" id="UP001732700"/>
    </source>
</evidence>